<organism evidence="1 2">
    <name type="scientific">Orchesella dallaii</name>
    <dbReference type="NCBI Taxonomy" id="48710"/>
    <lineage>
        <taxon>Eukaryota</taxon>
        <taxon>Metazoa</taxon>
        <taxon>Ecdysozoa</taxon>
        <taxon>Arthropoda</taxon>
        <taxon>Hexapoda</taxon>
        <taxon>Collembola</taxon>
        <taxon>Entomobryomorpha</taxon>
        <taxon>Entomobryoidea</taxon>
        <taxon>Orchesellidae</taxon>
        <taxon>Orchesellinae</taxon>
        <taxon>Orchesella</taxon>
    </lineage>
</organism>
<sequence>MNNHEMIGMLNVDSVGTRGDYQYPTIGVCTKNDRTGTSYTNLRLTAFVQMLIREYAQYEAELEPAGGYYDECASDNFPWYYNGYPSALITENPTQIERFHEDPESDTSSRVYGGPLTEYAKVVLAFAIELGELYEIPEEQSTTPTESFEGSMAKKMRPTLTVVTLIFIEICMLY</sequence>
<protein>
    <recommendedName>
        <fullName evidence="3">Peptidase M28 domain-containing protein</fullName>
    </recommendedName>
</protein>
<evidence type="ECO:0000313" key="1">
    <source>
        <dbReference type="EMBL" id="CAL8138577.1"/>
    </source>
</evidence>
<comment type="caution">
    <text evidence="1">The sequence shown here is derived from an EMBL/GenBank/DDBJ whole genome shotgun (WGS) entry which is preliminary data.</text>
</comment>
<keyword evidence="2" id="KW-1185">Reference proteome</keyword>
<name>A0ABP1RXQ4_9HEXA</name>
<evidence type="ECO:0000313" key="2">
    <source>
        <dbReference type="Proteomes" id="UP001642540"/>
    </source>
</evidence>
<dbReference type="Gene3D" id="3.40.630.10">
    <property type="entry name" value="Zn peptidases"/>
    <property type="match status" value="1"/>
</dbReference>
<proteinExistence type="predicted"/>
<reference evidence="1 2" key="1">
    <citation type="submission" date="2024-08" db="EMBL/GenBank/DDBJ databases">
        <authorList>
            <person name="Cucini C."/>
            <person name="Frati F."/>
        </authorList>
    </citation>
    <scope>NUCLEOTIDE SEQUENCE [LARGE SCALE GENOMIC DNA]</scope>
</reference>
<gene>
    <name evidence="1" type="ORF">ODALV1_LOCUS27431</name>
</gene>
<dbReference type="Proteomes" id="UP001642540">
    <property type="component" value="Unassembled WGS sequence"/>
</dbReference>
<dbReference type="EMBL" id="CAXLJM020000124">
    <property type="protein sequence ID" value="CAL8138577.1"/>
    <property type="molecule type" value="Genomic_DNA"/>
</dbReference>
<accession>A0ABP1RXQ4</accession>
<evidence type="ECO:0008006" key="3">
    <source>
        <dbReference type="Google" id="ProtNLM"/>
    </source>
</evidence>